<evidence type="ECO:0000313" key="3">
    <source>
        <dbReference type="EMBL" id="MCC0096705.1"/>
    </source>
</evidence>
<reference evidence="3 4" key="1">
    <citation type="submission" date="2021-08" db="EMBL/GenBank/DDBJ databases">
        <title>Genomic Architecture of Streptomyces flavotricini NGL1 and Streptomyces erythrochromogenes HMS4 With Differential Plant Beneficial attributes and laccase production capabilities.</title>
        <authorList>
            <person name="Salwan R."/>
            <person name="Kaur R."/>
            <person name="Sharma V."/>
        </authorList>
    </citation>
    <scope>NUCLEOTIDE SEQUENCE [LARGE SCALE GENOMIC DNA]</scope>
    <source>
        <strain evidence="3 4">NGL1</strain>
    </source>
</reference>
<dbReference type="InterPro" id="IPR043917">
    <property type="entry name" value="DUF5753"/>
</dbReference>
<keyword evidence="4" id="KW-1185">Reference proteome</keyword>
<feature type="domain" description="DUF5753" evidence="2">
    <location>
        <begin position="23"/>
        <end position="95"/>
    </location>
</feature>
<feature type="region of interest" description="Disordered" evidence="1">
    <location>
        <begin position="1"/>
        <end position="69"/>
    </location>
</feature>
<evidence type="ECO:0000259" key="2">
    <source>
        <dbReference type="Pfam" id="PF19054"/>
    </source>
</evidence>
<name>A0ABS8E6U3_9ACTN</name>
<proteinExistence type="predicted"/>
<dbReference type="Pfam" id="PF19054">
    <property type="entry name" value="DUF5753"/>
    <property type="match status" value="1"/>
</dbReference>
<organism evidence="3 4">
    <name type="scientific">Streptomyces flavotricini</name>
    <dbReference type="NCBI Taxonomy" id="66888"/>
    <lineage>
        <taxon>Bacteria</taxon>
        <taxon>Bacillati</taxon>
        <taxon>Actinomycetota</taxon>
        <taxon>Actinomycetes</taxon>
        <taxon>Kitasatosporales</taxon>
        <taxon>Streptomycetaceae</taxon>
        <taxon>Streptomyces</taxon>
    </lineage>
</organism>
<dbReference type="Proteomes" id="UP001520654">
    <property type="component" value="Unassembled WGS sequence"/>
</dbReference>
<dbReference type="EMBL" id="JAINUL010000001">
    <property type="protein sequence ID" value="MCC0096705.1"/>
    <property type="molecule type" value="Genomic_DNA"/>
</dbReference>
<evidence type="ECO:0000256" key="1">
    <source>
        <dbReference type="SAM" id="MobiDB-lite"/>
    </source>
</evidence>
<gene>
    <name evidence="3" type="ORF">K7B10_18315</name>
</gene>
<accession>A0ABS8E6U3</accession>
<dbReference type="RefSeq" id="WP_229337233.1">
    <property type="nucleotide sequence ID" value="NZ_JAINUL010000001.1"/>
</dbReference>
<feature type="compositionally biased region" description="Basic residues" evidence="1">
    <location>
        <begin position="12"/>
        <end position="24"/>
    </location>
</feature>
<feature type="compositionally biased region" description="Basic and acidic residues" evidence="1">
    <location>
        <begin position="52"/>
        <end position="63"/>
    </location>
</feature>
<evidence type="ECO:0000313" key="4">
    <source>
        <dbReference type="Proteomes" id="UP001520654"/>
    </source>
</evidence>
<protein>
    <submittedName>
        <fullName evidence="3">DUF5753 domain-containing protein</fullName>
    </submittedName>
</protein>
<comment type="caution">
    <text evidence="3">The sequence shown here is derived from an EMBL/GenBank/DDBJ whole genome shotgun (WGS) entry which is preliminary data.</text>
</comment>
<sequence length="107" mass="11816">MGAPPPLSWTSRRTRRSGRRRRGRWPGTSLQVLPLGIPGQAGLNGPFALLETPEHQHSSHAETQRGSLLGRDRDELGILTRKCAGLRSQALNFVENKGLLDRLSGER</sequence>